<protein>
    <submittedName>
        <fullName evidence="1">Rh16</fullName>
    </submittedName>
</protein>
<reference evidence="1 2" key="1">
    <citation type="journal article" date="2003" name="J. Virol.">
        <title>Complete sequence and genomic analysis of rhesus cytomegalovirus.</title>
        <authorList>
            <person name="Hansen S.G."/>
            <person name="Strelow L.I."/>
            <person name="Franchi D.C."/>
            <person name="Anders D.G."/>
            <person name="Wong S.W."/>
        </authorList>
    </citation>
    <scope>NUCLEOTIDE SEQUENCE [LARGE SCALE GENOMIC DNA]</scope>
    <source>
        <strain evidence="1">68-1</strain>
    </source>
</reference>
<keyword evidence="2" id="KW-1185">Reference proteome</keyword>
<dbReference type="EMBL" id="AY186194">
    <property type="protein sequence ID" value="AAP50543.1"/>
    <property type="molecule type" value="Genomic_DNA"/>
</dbReference>
<name>Q7TFW5_RHCM6</name>
<dbReference type="Proteomes" id="UP000161430">
    <property type="component" value="Segment"/>
</dbReference>
<evidence type="ECO:0000313" key="2">
    <source>
        <dbReference type="Proteomes" id="UP000161430"/>
    </source>
</evidence>
<organism evidence="1 2">
    <name type="scientific">Rhesus cytomegalovirus (strain 68-1)</name>
    <name type="common">RhCMV</name>
    <dbReference type="NCBI Taxonomy" id="47929"/>
    <lineage>
        <taxon>Viruses</taxon>
        <taxon>Duplodnaviria</taxon>
        <taxon>Heunggongvirae</taxon>
        <taxon>Peploviricota</taxon>
        <taxon>Herviviricetes</taxon>
        <taxon>Herpesvirales</taxon>
        <taxon>Orthoherpesviridae</taxon>
        <taxon>Betaherpesvirinae</taxon>
        <taxon>Cytomegalovirus</taxon>
        <taxon>Cytomegalovirus macacinebeta3</taxon>
    </lineage>
</organism>
<dbReference type="KEGG" id="vg:2952688"/>
<dbReference type="RefSeq" id="YP_068110.1">
    <property type="nucleotide sequence ID" value="NC_006150.1"/>
</dbReference>
<accession>Q7TFW5</accession>
<organismHost>
    <name type="scientific">Macaca mulatta</name>
    <name type="common">Rhesus macaque</name>
    <dbReference type="NCBI Taxonomy" id="9544"/>
</organismHost>
<dbReference type="GeneID" id="2952688"/>
<sequence>MLLRYNIESMLPLSSVRMFPLFVTDIMTVFAPRTLSFTFHFFFSETIAVRWTPFRSSFPRHRRLHLAPLPFGTRSFFCVYCWGLSSGLCWSGLLCGSSSKNSQWLLRVACRSARTFECRVGPSSYSRKTLTSQRKMLIEDFFFSEGSRWYTPDRVVFVFFFSLSFSGRPGGGR</sequence>
<evidence type="ECO:0000313" key="1">
    <source>
        <dbReference type="EMBL" id="AAP50543.1"/>
    </source>
</evidence>
<proteinExistence type="predicted"/>